<evidence type="ECO:0000313" key="3">
    <source>
        <dbReference type="Proteomes" id="UP000037035"/>
    </source>
</evidence>
<feature type="compositionally biased region" description="Polar residues" evidence="1">
    <location>
        <begin position="384"/>
        <end position="402"/>
    </location>
</feature>
<dbReference type="AlphaFoldDB" id="A0A0L6VE41"/>
<feature type="region of interest" description="Disordered" evidence="1">
    <location>
        <begin position="506"/>
        <end position="802"/>
    </location>
</feature>
<proteinExistence type="predicted"/>
<feature type="compositionally biased region" description="Basic residues" evidence="1">
    <location>
        <begin position="701"/>
        <end position="720"/>
    </location>
</feature>
<dbReference type="EMBL" id="LAVV01006626">
    <property type="protein sequence ID" value="KNZ59051.1"/>
    <property type="molecule type" value="Genomic_DNA"/>
</dbReference>
<dbReference type="Proteomes" id="UP000037035">
    <property type="component" value="Unassembled WGS sequence"/>
</dbReference>
<dbReference type="PANTHER" id="PTHR47807">
    <property type="entry name" value="PROTEIN TBF1"/>
    <property type="match status" value="1"/>
</dbReference>
<dbReference type="InterPro" id="IPR052833">
    <property type="entry name" value="Telomeric_DNA-bd_trans-reg"/>
</dbReference>
<feature type="region of interest" description="Disordered" evidence="1">
    <location>
        <begin position="374"/>
        <end position="444"/>
    </location>
</feature>
<dbReference type="OrthoDB" id="2507862at2759"/>
<accession>A0A0L6VE41</accession>
<feature type="compositionally biased region" description="Basic and acidic residues" evidence="1">
    <location>
        <begin position="509"/>
        <end position="526"/>
    </location>
</feature>
<reference evidence="2 3" key="1">
    <citation type="submission" date="2015-08" db="EMBL/GenBank/DDBJ databases">
        <title>Next Generation Sequencing and Analysis of the Genome of Puccinia sorghi L Schw, the Causal Agent of Maize Common Rust.</title>
        <authorList>
            <person name="Rochi L."/>
            <person name="Burguener G."/>
            <person name="Darino M."/>
            <person name="Turjanski A."/>
            <person name="Kreff E."/>
            <person name="Dieguez M.J."/>
            <person name="Sacco F."/>
        </authorList>
    </citation>
    <scope>NUCLEOTIDE SEQUENCE [LARGE SCALE GENOMIC DNA]</scope>
    <source>
        <strain evidence="2 3">RO10H11247</strain>
    </source>
</reference>
<feature type="compositionally biased region" description="Basic and acidic residues" evidence="1">
    <location>
        <begin position="731"/>
        <end position="742"/>
    </location>
</feature>
<name>A0A0L6VE41_9BASI</name>
<dbReference type="STRING" id="27349.A0A0L6VE41"/>
<keyword evidence="3" id="KW-1185">Reference proteome</keyword>
<dbReference type="PANTHER" id="PTHR47807:SF1">
    <property type="entry name" value="PROTEIN TBF1"/>
    <property type="match status" value="1"/>
</dbReference>
<dbReference type="VEuPathDB" id="FungiDB:VP01_180g6"/>
<evidence type="ECO:0000313" key="2">
    <source>
        <dbReference type="EMBL" id="KNZ59051.1"/>
    </source>
</evidence>
<protein>
    <submittedName>
        <fullName evidence="2">Uncharacterized protein</fullName>
    </submittedName>
</protein>
<feature type="compositionally biased region" description="Basic residues" evidence="1">
    <location>
        <begin position="642"/>
        <end position="652"/>
    </location>
</feature>
<organism evidence="2 3">
    <name type="scientific">Puccinia sorghi</name>
    <dbReference type="NCBI Taxonomy" id="27349"/>
    <lineage>
        <taxon>Eukaryota</taxon>
        <taxon>Fungi</taxon>
        <taxon>Dikarya</taxon>
        <taxon>Basidiomycota</taxon>
        <taxon>Pucciniomycotina</taxon>
        <taxon>Pucciniomycetes</taxon>
        <taxon>Pucciniales</taxon>
        <taxon>Pucciniaceae</taxon>
        <taxon>Puccinia</taxon>
    </lineage>
</organism>
<comment type="caution">
    <text evidence="2">The sequence shown here is derived from an EMBL/GenBank/DDBJ whole genome shotgun (WGS) entry which is preliminary data.</text>
</comment>
<feature type="compositionally biased region" description="Low complexity" evidence="1">
    <location>
        <begin position="236"/>
        <end position="247"/>
    </location>
</feature>
<feature type="region of interest" description="Disordered" evidence="1">
    <location>
        <begin position="224"/>
        <end position="248"/>
    </location>
</feature>
<feature type="compositionally biased region" description="Polar residues" evidence="1">
    <location>
        <begin position="615"/>
        <end position="627"/>
    </location>
</feature>
<sequence length="937" mass="103921">MDLVSVASLASTLNIFIKLILRTPPQDRKRSLKERRLTETEQIPWDQMSSISNDFISNDQDLSHQDLILKHNLAQLFVMTIENPEKLIQQDFSPLLDSLLMRTMNQDKTKNLDLIHKSLNLIVELEAYRFISYQNQTHTRDTNLCLFAPSGKAWKSLTDYQLSEACQALIGEGEYESCWFDRMCSQVNKDIVASLRDPIRSTQRFSPLKLVNFCIAVIKEVNRSTQQNKADPPQARRSPSVPVPRRISPVEENISDGLDHSNGSDDFQSDALVVQPDQVASESLPPAHDFNQTDPSNRSRTLIQPELKGQVLADLSFEERHHRTVAPGSSGQGILSKLVREAVQDPNVVSKLPSKARSGALQASATSIREVKTATLLPKKSSSKDAATTPITRSRKNATQIPFESLRRESHASTGNTSRMSIEPSEPSHAASLDMQETQELSEDSQIVHRLVPHQSTPKQPGIGESVVGPLEDDRLILADTQDSNIDTHHLDSLAGSGLSSDRSIGDTLIDKHAPSSDLPRNREENILSSASAQPIEGNNGDIDAQQESDKGKSVARETNSPSLRGGFRDISVPQDSSVEKSRQTGGSRSKQQPKRPPACEPPLRGRRAREHHQPASSCQESRQPVDQSEGPGAGEQAPKAKSAKHKKKAPPKRSPTATNSEEEEDRPSSKKRPSPKRSSPPTHAEEEDQLEYSEPEHKALKARSSKQKPSKKEGRKKITSKPAPTPTVTKESESGDREMKKAIKTHKTKREGSACSAVPERKRKRKASREKKEEEEDGSESAAPGDHRSIARAQSGPRRRTFWSPDEEKLLIKEVVKWHAKSNCMAEILKRHGPHGSLSKIFAHRNSVHLKDKAVNLSTKWYRDEAKLPKKVRHAFSRFPPKGQIVLRSSSSEESDAAGGGGVVVETGDPIQVSKTQARSRDFTSPVCRQIHVFTN</sequence>
<evidence type="ECO:0000256" key="1">
    <source>
        <dbReference type="SAM" id="MobiDB-lite"/>
    </source>
</evidence>
<gene>
    <name evidence="2" type="ORF">VP01_180g6</name>
</gene>